<organism evidence="1 2">
    <name type="scientific">Flagellimonas oceani</name>
    <dbReference type="NCBI Taxonomy" id="2698672"/>
    <lineage>
        <taxon>Bacteria</taxon>
        <taxon>Pseudomonadati</taxon>
        <taxon>Bacteroidota</taxon>
        <taxon>Flavobacteriia</taxon>
        <taxon>Flavobacteriales</taxon>
        <taxon>Flavobacteriaceae</taxon>
        <taxon>Flagellimonas</taxon>
    </lineage>
</organism>
<dbReference type="EMBL" id="CP049616">
    <property type="protein sequence ID" value="QII44068.1"/>
    <property type="molecule type" value="Genomic_DNA"/>
</dbReference>
<accession>A0A6G7J0E2</accession>
<protein>
    <submittedName>
        <fullName evidence="1">Uncharacterized protein</fullName>
    </submittedName>
</protein>
<keyword evidence="2" id="KW-1185">Reference proteome</keyword>
<evidence type="ECO:0000313" key="2">
    <source>
        <dbReference type="Proteomes" id="UP000502928"/>
    </source>
</evidence>
<sequence>MKNNLSILTLSVLTFCLYSCDEGGEGDNDNNDDNGFDTEIVGESGILENLNTTNLDTSSFPWYYQDDINETGCIFSELTNGKLKRWDIENEGLIPVKIGAVPFATDALDAIEDKLGMTLFDRTSISNTPNENVSRGLIFSEGTASGPNPSTDCGHVSAGVGTFSYPYEGEDTEYSSENIYFEYDNEGNIIGHDNPMVGLAYDEAGNAVGNILEDTPFIFDDNGLVIGVKAEDEELIKDINGKAICTILYNKTLFDSDGMAIGANAWISGSHEDRDAYLIKYRVVEDPFYDATGRINTVLYVHIGSSACESEIDLDLVVHETGHALGLGAHFEGFGYGPAVDGNFWNVLNTLYHNPIGSDESSMDIRQIEF</sequence>
<dbReference type="RefSeq" id="WP_166247729.1">
    <property type="nucleotide sequence ID" value="NZ_CP049616.1"/>
</dbReference>
<reference evidence="1 2" key="1">
    <citation type="submission" date="2020-02" db="EMBL/GenBank/DDBJ databases">
        <title>Complete genome of Muricauda sp. 501str8.</title>
        <authorList>
            <person name="Dong B."/>
            <person name="Zhu S."/>
            <person name="Yang J."/>
            <person name="Chen J."/>
        </authorList>
    </citation>
    <scope>NUCLEOTIDE SEQUENCE [LARGE SCALE GENOMIC DNA]</scope>
    <source>
        <strain evidence="1 2">501str8</strain>
    </source>
</reference>
<dbReference type="KEGG" id="mut:GVT53_05070"/>
<dbReference type="Proteomes" id="UP000502928">
    <property type="component" value="Chromosome"/>
</dbReference>
<dbReference type="AlphaFoldDB" id="A0A6G7J0E2"/>
<gene>
    <name evidence="1" type="ORF">GVT53_05070</name>
</gene>
<proteinExistence type="predicted"/>
<evidence type="ECO:0000313" key="1">
    <source>
        <dbReference type="EMBL" id="QII44068.1"/>
    </source>
</evidence>
<name>A0A6G7J0E2_9FLAO</name>